<reference evidence="1 2" key="1">
    <citation type="submission" date="2020-08" db="EMBL/GenBank/DDBJ databases">
        <title>Genomic Encyclopedia of Type Strains, Phase IV (KMG-IV): sequencing the most valuable type-strain genomes for metagenomic binning, comparative biology and taxonomic classification.</title>
        <authorList>
            <person name="Goeker M."/>
        </authorList>
    </citation>
    <scope>NUCLEOTIDE SEQUENCE [LARGE SCALE GENOMIC DNA]</scope>
    <source>
        <strain evidence="1 2">DSM 15581</strain>
    </source>
</reference>
<gene>
    <name evidence="1" type="ORF">GGR47_001229</name>
</gene>
<name>A0AAW3TU41_9SPHN</name>
<organism evidence="1 2">
    <name type="scientific">Sphingomonas aquatilis</name>
    <dbReference type="NCBI Taxonomy" id="93063"/>
    <lineage>
        <taxon>Bacteria</taxon>
        <taxon>Pseudomonadati</taxon>
        <taxon>Pseudomonadota</taxon>
        <taxon>Alphaproteobacteria</taxon>
        <taxon>Sphingomonadales</taxon>
        <taxon>Sphingomonadaceae</taxon>
        <taxon>Sphingomonas</taxon>
    </lineage>
</organism>
<evidence type="ECO:0000313" key="2">
    <source>
        <dbReference type="Proteomes" id="UP000528945"/>
    </source>
</evidence>
<evidence type="ECO:0000313" key="1">
    <source>
        <dbReference type="EMBL" id="MBB3874994.1"/>
    </source>
</evidence>
<accession>A0AAW3TU41</accession>
<dbReference type="RefSeq" id="WP_147036550.1">
    <property type="nucleotide sequence ID" value="NZ_JACIDB010000002.1"/>
</dbReference>
<protein>
    <submittedName>
        <fullName evidence="1">Uncharacterized protein</fullName>
    </submittedName>
</protein>
<keyword evidence="2" id="KW-1185">Reference proteome</keyword>
<sequence length="174" mass="19484">MTAPFGIEFHTPVENLEIVRELGQGKYFVTPPKLHPSFESYVVQATPSVGICWIKGISPAMSNDAFGAQARQLHGTLRSQLEKRYSTGAYTDRLLSGSIWDEPRYWTQGLTANERHCYVIWERPAARQLPDDVDSIFLGVNGLSSDDTSVSLEYASVRMKQAEAELQDMLSDLL</sequence>
<dbReference type="EMBL" id="JACIDB010000002">
    <property type="protein sequence ID" value="MBB3874994.1"/>
    <property type="molecule type" value="Genomic_DNA"/>
</dbReference>
<dbReference type="AlphaFoldDB" id="A0AAW3TU41"/>
<comment type="caution">
    <text evidence="1">The sequence shown here is derived from an EMBL/GenBank/DDBJ whole genome shotgun (WGS) entry which is preliminary data.</text>
</comment>
<dbReference type="Proteomes" id="UP000528945">
    <property type="component" value="Unassembled WGS sequence"/>
</dbReference>
<proteinExistence type="predicted"/>